<evidence type="ECO:0000256" key="1">
    <source>
        <dbReference type="SAM" id="Phobius"/>
    </source>
</evidence>
<dbReference type="Proteomes" id="UP000663400">
    <property type="component" value="Chromosome"/>
</dbReference>
<keyword evidence="1" id="KW-0472">Membrane</keyword>
<evidence type="ECO:0000259" key="2">
    <source>
        <dbReference type="Pfam" id="PF18734"/>
    </source>
</evidence>
<accession>A0ABX7RBT6</accession>
<dbReference type="InterPro" id="IPR040704">
    <property type="entry name" value="HEPN_AbiU2"/>
</dbReference>
<feature type="domain" description="HEPN AbiU2-like" evidence="2">
    <location>
        <begin position="25"/>
        <end position="156"/>
    </location>
</feature>
<evidence type="ECO:0000313" key="3">
    <source>
        <dbReference type="EMBL" id="QSX75603.1"/>
    </source>
</evidence>
<dbReference type="EMBL" id="CP071517">
    <property type="protein sequence ID" value="QSX75603.1"/>
    <property type="molecule type" value="Genomic_DNA"/>
</dbReference>
<keyword evidence="1" id="KW-1133">Transmembrane helix</keyword>
<protein>
    <recommendedName>
        <fullName evidence="2">HEPN AbiU2-like domain-containing protein</fullName>
    </recommendedName>
</protein>
<dbReference type="Pfam" id="PF18734">
    <property type="entry name" value="HEPN_AbiU2"/>
    <property type="match status" value="1"/>
</dbReference>
<sequence>MRINQAQVHHDLFIGLRNSVTEDELRIKFNRNIRFFAGIEAALFNSVVVLLYSLYETRSDTINFPQFIARLQDQILADEYATYADRIRQIKPTSVRAGILRNEIVGHQTLNRTRTSVEERAGVMLSDIEGLLDHARRLLFDISSRHFDVHLDYMTDSEMAVEQLMSMLP</sequence>
<proteinExistence type="predicted"/>
<feature type="transmembrane region" description="Helical" evidence="1">
    <location>
        <begin position="35"/>
        <end position="55"/>
    </location>
</feature>
<keyword evidence="4" id="KW-1185">Reference proteome</keyword>
<name>A0ABX7RBT6_9GAMM</name>
<organism evidence="3 4">
    <name type="scientific">Lysobacter arenosi</name>
    <dbReference type="NCBI Taxonomy" id="2795387"/>
    <lineage>
        <taxon>Bacteria</taxon>
        <taxon>Pseudomonadati</taxon>
        <taxon>Pseudomonadota</taxon>
        <taxon>Gammaproteobacteria</taxon>
        <taxon>Lysobacterales</taxon>
        <taxon>Lysobacteraceae</taxon>
        <taxon>Lysobacter</taxon>
    </lineage>
</organism>
<dbReference type="RefSeq" id="WP_207527074.1">
    <property type="nucleotide sequence ID" value="NZ_CP071517.1"/>
</dbReference>
<keyword evidence="1" id="KW-0812">Transmembrane</keyword>
<reference evidence="3 4" key="1">
    <citation type="submission" date="2021-02" db="EMBL/GenBank/DDBJ databases">
        <title>Lysobacter arenosi sp. nov., isolated from soil of gangwondo yeongwol, south Korea.</title>
        <authorList>
            <person name="Kim K.R."/>
            <person name="Kim K.H."/>
            <person name="Jeon C.O."/>
        </authorList>
    </citation>
    <scope>NUCLEOTIDE SEQUENCE [LARGE SCALE GENOMIC DNA]</scope>
    <source>
        <strain evidence="3 4">R7</strain>
    </source>
</reference>
<gene>
    <name evidence="3" type="ORF">HIV01_003465</name>
</gene>
<evidence type="ECO:0000313" key="4">
    <source>
        <dbReference type="Proteomes" id="UP000663400"/>
    </source>
</evidence>